<dbReference type="InterPro" id="IPR023346">
    <property type="entry name" value="Lysozyme-like_dom_sf"/>
</dbReference>
<accession>A0A6M3JN77</accession>
<dbReference type="AlphaFoldDB" id="A0A6M3JN77"/>
<dbReference type="Gene3D" id="1.10.530.10">
    <property type="match status" value="1"/>
</dbReference>
<reference evidence="1" key="1">
    <citation type="submission" date="2020-03" db="EMBL/GenBank/DDBJ databases">
        <title>The deep terrestrial virosphere.</title>
        <authorList>
            <person name="Holmfeldt K."/>
            <person name="Nilsson E."/>
            <person name="Simone D."/>
            <person name="Lopez-Fernandez M."/>
            <person name="Wu X."/>
            <person name="de Brujin I."/>
            <person name="Lundin D."/>
            <person name="Andersson A."/>
            <person name="Bertilsson S."/>
            <person name="Dopson M."/>
        </authorList>
    </citation>
    <scope>NUCLEOTIDE SEQUENCE</scope>
    <source>
        <strain evidence="1">MM415A03243</strain>
        <strain evidence="2">MM415B03341</strain>
    </source>
</reference>
<evidence type="ECO:0000313" key="1">
    <source>
        <dbReference type="EMBL" id="QJA71346.1"/>
    </source>
</evidence>
<protein>
    <recommendedName>
        <fullName evidence="3">Transglycosylase SLT domain-containing protein</fullName>
    </recommendedName>
</protein>
<evidence type="ECO:0000313" key="2">
    <source>
        <dbReference type="EMBL" id="QJA91553.1"/>
    </source>
</evidence>
<organism evidence="1">
    <name type="scientific">viral metagenome</name>
    <dbReference type="NCBI Taxonomy" id="1070528"/>
    <lineage>
        <taxon>unclassified sequences</taxon>
        <taxon>metagenomes</taxon>
        <taxon>organismal metagenomes</taxon>
    </lineage>
</organism>
<proteinExistence type="predicted"/>
<gene>
    <name evidence="1" type="ORF">MM415A03243_0001</name>
    <name evidence="2" type="ORF">MM415B03341_0012</name>
</gene>
<dbReference type="EMBL" id="MT142995">
    <property type="protein sequence ID" value="QJA91553.1"/>
    <property type="molecule type" value="Genomic_DNA"/>
</dbReference>
<name>A0A6M3JN77_9ZZZZ</name>
<sequence length="130" mass="14298">MNFLIPLLIASVVSAIAILPIPGREFTYSSGNEEDSTKGQAQAHNPTGVAPSVEILADKIIQCESGGDNNAVGDNGKARGIAQFHRPTFDWLCRLSGKDLNYYNAQDQRELLVWALENGRGYLWSCFRNL</sequence>
<dbReference type="EMBL" id="MT141866">
    <property type="protein sequence ID" value="QJA71346.1"/>
    <property type="molecule type" value="Genomic_DNA"/>
</dbReference>
<dbReference type="SUPFAM" id="SSF53955">
    <property type="entry name" value="Lysozyme-like"/>
    <property type="match status" value="1"/>
</dbReference>
<evidence type="ECO:0008006" key="3">
    <source>
        <dbReference type="Google" id="ProtNLM"/>
    </source>
</evidence>